<reference evidence="2" key="1">
    <citation type="thesis" date="2020" institute="ProQuest LLC" country="789 East Eisenhower Parkway, Ann Arbor, MI, USA">
        <title>Comparative Genomics and Chromosome Evolution.</title>
        <authorList>
            <person name="Mudd A.B."/>
        </authorList>
    </citation>
    <scope>NUCLEOTIDE SEQUENCE</scope>
    <source>
        <strain evidence="2">237g6f4</strain>
        <tissue evidence="2">Blood</tissue>
    </source>
</reference>
<feature type="region of interest" description="Disordered" evidence="1">
    <location>
        <begin position="1"/>
        <end position="23"/>
    </location>
</feature>
<dbReference type="Proteomes" id="UP000824782">
    <property type="component" value="Unassembled WGS sequence"/>
</dbReference>
<comment type="caution">
    <text evidence="2">The sequence shown here is derived from an EMBL/GenBank/DDBJ whole genome shotgun (WGS) entry which is preliminary data.</text>
</comment>
<gene>
    <name evidence="2" type="ORF">GDO81_028500</name>
</gene>
<proteinExistence type="predicted"/>
<organism evidence="2 3">
    <name type="scientific">Engystomops pustulosus</name>
    <name type="common">Tungara frog</name>
    <name type="synonym">Physalaemus pustulosus</name>
    <dbReference type="NCBI Taxonomy" id="76066"/>
    <lineage>
        <taxon>Eukaryota</taxon>
        <taxon>Metazoa</taxon>
        <taxon>Chordata</taxon>
        <taxon>Craniata</taxon>
        <taxon>Vertebrata</taxon>
        <taxon>Euteleostomi</taxon>
        <taxon>Amphibia</taxon>
        <taxon>Batrachia</taxon>
        <taxon>Anura</taxon>
        <taxon>Neobatrachia</taxon>
        <taxon>Hyloidea</taxon>
        <taxon>Leptodactylidae</taxon>
        <taxon>Leiuperinae</taxon>
        <taxon>Engystomops</taxon>
    </lineage>
</organism>
<evidence type="ECO:0000256" key="1">
    <source>
        <dbReference type="SAM" id="MobiDB-lite"/>
    </source>
</evidence>
<keyword evidence="3" id="KW-1185">Reference proteome</keyword>
<protein>
    <submittedName>
        <fullName evidence="2">Uncharacterized protein</fullName>
    </submittedName>
</protein>
<dbReference type="AlphaFoldDB" id="A0AAV6YFF8"/>
<feature type="compositionally biased region" description="Low complexity" evidence="1">
    <location>
        <begin position="1"/>
        <end position="17"/>
    </location>
</feature>
<dbReference type="EMBL" id="WNYA01066482">
    <property type="protein sequence ID" value="KAG8535451.1"/>
    <property type="molecule type" value="Genomic_DNA"/>
</dbReference>
<accession>A0AAV6YFF8</accession>
<evidence type="ECO:0000313" key="2">
    <source>
        <dbReference type="EMBL" id="KAG8535451.1"/>
    </source>
</evidence>
<evidence type="ECO:0000313" key="3">
    <source>
        <dbReference type="Proteomes" id="UP000824782"/>
    </source>
</evidence>
<name>A0AAV6YFF8_ENGPU</name>
<sequence>MTLRKSVGNFKGKSSSSKGKDPRRVRYMNRNLDGCGEPQYIGGPVPAAGAGMCCHIRDTCPVSYVVAHVSYLCRYTSLVINAALSVDD</sequence>